<reference evidence="2" key="1">
    <citation type="submission" date="2021-10" db="EMBL/GenBank/DDBJ databases">
        <title>Melipona bicolor Genome sequencing and assembly.</title>
        <authorList>
            <person name="Araujo N.S."/>
            <person name="Arias M.C."/>
        </authorList>
    </citation>
    <scope>NUCLEOTIDE SEQUENCE</scope>
    <source>
        <strain evidence="2">USP_2M_L1-L4_2017</strain>
        <tissue evidence="2">Whole body</tissue>
    </source>
</reference>
<sequence>MVLKGRRWSINPQYNEKTRLLEGHLANKKDRTRRTVYVMYLTGGAKFKTADTILAGFNDRSAPQSGLRRTKTKHKVEADGERWRIKRDQEKDAKRKKREALKLVVAAVPASLLLNKNKPPLPALRGTYIAGGFHALGTQKE</sequence>
<evidence type="ECO:0000313" key="2">
    <source>
        <dbReference type="EMBL" id="KAK1125638.1"/>
    </source>
</evidence>
<organism evidence="2 3">
    <name type="scientific">Melipona bicolor</name>
    <dbReference type="NCBI Taxonomy" id="60889"/>
    <lineage>
        <taxon>Eukaryota</taxon>
        <taxon>Metazoa</taxon>
        <taxon>Ecdysozoa</taxon>
        <taxon>Arthropoda</taxon>
        <taxon>Hexapoda</taxon>
        <taxon>Insecta</taxon>
        <taxon>Pterygota</taxon>
        <taxon>Neoptera</taxon>
        <taxon>Endopterygota</taxon>
        <taxon>Hymenoptera</taxon>
        <taxon>Apocrita</taxon>
        <taxon>Aculeata</taxon>
        <taxon>Apoidea</taxon>
        <taxon>Anthophila</taxon>
        <taxon>Apidae</taxon>
        <taxon>Melipona</taxon>
    </lineage>
</organism>
<name>A0AA40FV43_9HYME</name>
<dbReference type="AlphaFoldDB" id="A0AA40FV43"/>
<evidence type="ECO:0000256" key="1">
    <source>
        <dbReference type="SAM" id="MobiDB-lite"/>
    </source>
</evidence>
<accession>A0AA40FV43</accession>
<proteinExistence type="predicted"/>
<dbReference type="EMBL" id="JAHYIQ010000015">
    <property type="protein sequence ID" value="KAK1125638.1"/>
    <property type="molecule type" value="Genomic_DNA"/>
</dbReference>
<protein>
    <submittedName>
        <fullName evidence="2">Uncharacterized protein</fullName>
    </submittedName>
</protein>
<comment type="caution">
    <text evidence="2">The sequence shown here is derived from an EMBL/GenBank/DDBJ whole genome shotgun (WGS) entry which is preliminary data.</text>
</comment>
<gene>
    <name evidence="2" type="ORF">K0M31_005199</name>
</gene>
<keyword evidence="3" id="KW-1185">Reference proteome</keyword>
<feature type="region of interest" description="Disordered" evidence="1">
    <location>
        <begin position="60"/>
        <end position="79"/>
    </location>
</feature>
<dbReference type="Proteomes" id="UP001177670">
    <property type="component" value="Unassembled WGS sequence"/>
</dbReference>
<evidence type="ECO:0000313" key="3">
    <source>
        <dbReference type="Proteomes" id="UP001177670"/>
    </source>
</evidence>